<feature type="domain" description="Fungal-type protein kinase" evidence="1">
    <location>
        <begin position="157"/>
        <end position="239"/>
    </location>
</feature>
<evidence type="ECO:0000313" key="2">
    <source>
        <dbReference type="EMBL" id="TCD61825.1"/>
    </source>
</evidence>
<proteinExistence type="predicted"/>
<organism evidence="2 3">
    <name type="scientific">Steccherinum ochraceum</name>
    <dbReference type="NCBI Taxonomy" id="92696"/>
    <lineage>
        <taxon>Eukaryota</taxon>
        <taxon>Fungi</taxon>
        <taxon>Dikarya</taxon>
        <taxon>Basidiomycota</taxon>
        <taxon>Agaricomycotina</taxon>
        <taxon>Agaricomycetes</taxon>
        <taxon>Polyporales</taxon>
        <taxon>Steccherinaceae</taxon>
        <taxon>Steccherinum</taxon>
    </lineage>
</organism>
<accession>A0A4R0R9D4</accession>
<dbReference type="Proteomes" id="UP000292702">
    <property type="component" value="Unassembled WGS sequence"/>
</dbReference>
<keyword evidence="3" id="KW-1185">Reference proteome</keyword>
<evidence type="ECO:0000313" key="3">
    <source>
        <dbReference type="Proteomes" id="UP000292702"/>
    </source>
</evidence>
<dbReference type="STRING" id="92696.A0A4R0R9D4"/>
<comment type="caution">
    <text evidence="2">The sequence shown here is derived from an EMBL/GenBank/DDBJ whole genome shotgun (WGS) entry which is preliminary data.</text>
</comment>
<dbReference type="AlphaFoldDB" id="A0A4R0R9D4"/>
<feature type="non-terminal residue" evidence="2">
    <location>
        <position position="260"/>
    </location>
</feature>
<dbReference type="EMBL" id="RWJN01000427">
    <property type="protein sequence ID" value="TCD61825.1"/>
    <property type="molecule type" value="Genomic_DNA"/>
</dbReference>
<name>A0A4R0R9D4_9APHY</name>
<gene>
    <name evidence="2" type="ORF">EIP91_007870</name>
</gene>
<sequence length="260" mass="29032">MSEQSTFIEVSVEAFFDTVFPKHSSIRSTLYDSVELDTSLLKGHALEVDTYPSLIEFINNVGSGTKKYQCMDVADWADFALGKDTRRADLSIFKSDPASKKFWCDPKFEPGDKCSEARRPHTARNCVSQAVCGGEVKMKSDKNGFGMTGKEPFLPESQKAQQTRAQICGYAADILNHQQRTFVLMFYVYRTHARLLLVDRGAVLVSQPIDLEKNWAMFAKFFHCLKTAPVAGLGYDPTANMLPKDPGSNADYKALQEALT</sequence>
<evidence type="ECO:0000259" key="1">
    <source>
        <dbReference type="Pfam" id="PF17667"/>
    </source>
</evidence>
<dbReference type="Pfam" id="PF17667">
    <property type="entry name" value="Pkinase_fungal"/>
    <property type="match status" value="1"/>
</dbReference>
<dbReference type="InterPro" id="IPR040976">
    <property type="entry name" value="Pkinase_fungal"/>
</dbReference>
<reference evidence="2 3" key="1">
    <citation type="submission" date="2018-11" db="EMBL/GenBank/DDBJ databases">
        <title>Genome assembly of Steccherinum ochraceum LE-BIN_3174, the white-rot fungus of the Steccherinaceae family (The Residual Polyporoid clade, Polyporales, Basidiomycota).</title>
        <authorList>
            <person name="Fedorova T.V."/>
            <person name="Glazunova O.A."/>
            <person name="Landesman E.O."/>
            <person name="Moiseenko K.V."/>
            <person name="Psurtseva N.V."/>
            <person name="Savinova O.S."/>
            <person name="Shakhova N.V."/>
            <person name="Tyazhelova T.V."/>
            <person name="Vasina D.V."/>
        </authorList>
    </citation>
    <scope>NUCLEOTIDE SEQUENCE [LARGE SCALE GENOMIC DNA]</scope>
    <source>
        <strain evidence="2 3">LE-BIN_3174</strain>
    </source>
</reference>
<protein>
    <recommendedName>
        <fullName evidence="1">Fungal-type protein kinase domain-containing protein</fullName>
    </recommendedName>
</protein>